<dbReference type="PANTHER" id="PTHR46412">
    <property type="entry name" value="BES1-INTERACTING MYC-LIKE PROTEIN"/>
    <property type="match status" value="1"/>
</dbReference>
<evidence type="ECO:0000256" key="4">
    <source>
        <dbReference type="SAM" id="MobiDB-lite"/>
    </source>
</evidence>
<dbReference type="CDD" id="cd11453">
    <property type="entry name" value="bHLH_AtBIM_like"/>
    <property type="match status" value="1"/>
</dbReference>
<accession>A0A8J5G6F7</accession>
<dbReference type="PROSITE" id="PS50888">
    <property type="entry name" value="BHLH"/>
    <property type="match status" value="1"/>
</dbReference>
<name>A0A8J5G6F7_ZINOF</name>
<evidence type="ECO:0000259" key="6">
    <source>
        <dbReference type="PROSITE" id="PS50888"/>
    </source>
</evidence>
<feature type="domain" description="BHLH" evidence="6">
    <location>
        <begin position="133"/>
        <end position="188"/>
    </location>
</feature>
<evidence type="ECO:0000256" key="3">
    <source>
        <dbReference type="ARBA" id="ARBA00023163"/>
    </source>
</evidence>
<dbReference type="GO" id="GO:0003700">
    <property type="term" value="F:DNA-binding transcription factor activity"/>
    <property type="evidence" value="ECO:0007669"/>
    <property type="project" value="InterPro"/>
</dbReference>
<feature type="region of interest" description="Disordered" evidence="4">
    <location>
        <begin position="72"/>
        <end position="148"/>
    </location>
</feature>
<organism evidence="7 8">
    <name type="scientific">Zingiber officinale</name>
    <name type="common">Ginger</name>
    <name type="synonym">Amomum zingiber</name>
    <dbReference type="NCBI Taxonomy" id="94328"/>
    <lineage>
        <taxon>Eukaryota</taxon>
        <taxon>Viridiplantae</taxon>
        <taxon>Streptophyta</taxon>
        <taxon>Embryophyta</taxon>
        <taxon>Tracheophyta</taxon>
        <taxon>Spermatophyta</taxon>
        <taxon>Magnoliopsida</taxon>
        <taxon>Liliopsida</taxon>
        <taxon>Zingiberales</taxon>
        <taxon>Zingiberaceae</taxon>
        <taxon>Zingiber</taxon>
    </lineage>
</organism>
<dbReference type="SUPFAM" id="SSF47459">
    <property type="entry name" value="HLH, helix-loop-helix DNA-binding domain"/>
    <property type="match status" value="1"/>
</dbReference>
<gene>
    <name evidence="7" type="ORF">ZIOFF_040586</name>
</gene>
<feature type="signal peptide" evidence="5">
    <location>
        <begin position="1"/>
        <end position="18"/>
    </location>
</feature>
<reference evidence="7 8" key="1">
    <citation type="submission" date="2020-08" db="EMBL/GenBank/DDBJ databases">
        <title>Plant Genome Project.</title>
        <authorList>
            <person name="Zhang R.-G."/>
        </authorList>
    </citation>
    <scope>NUCLEOTIDE SEQUENCE [LARGE SCALE GENOMIC DNA]</scope>
    <source>
        <tissue evidence="7">Rhizome</tissue>
    </source>
</reference>
<keyword evidence="8" id="KW-1185">Reference proteome</keyword>
<dbReference type="SMART" id="SM00353">
    <property type="entry name" value="HLH"/>
    <property type="match status" value="1"/>
</dbReference>
<sequence>MVVFSIPFAVLLFHRAAPVPPSFAVLRICCSSDRVLPLPSVPPPFCSPLRAAVRLLRVSKWLAVLRGSRSTPVEKRDMEASASRSSKGFDDEDEESSEFGRREGSSHRGETPLPDLTIKVDGKGSGTDDLPTSPRSKHSAMEQRRRNKINDRRVTVQFQILCELIPHSDQKRDKASFLLEVIEYIQFLQEKVQKYESSFPGWNQENPKLMPWRALKFSYSQVNQIPIDGLPDPSQVIGSGSTHAFSEHFDEGDIPVTPTLIPNAQNQIESDATGGVQYMIDSATGCVPNMPAQAQSLWLGSSSPADCAASNEMLNGQDDLIIDEGTINASSNYSQSLLTTLSQALQSSGMDLSQVSISVQINLGKRASNKRSDTAATLSNSKGPDETALTKQAVAAAPCVARNISEESSRASKRLKAARNS</sequence>
<feature type="compositionally biased region" description="Basic and acidic residues" evidence="4">
    <location>
        <begin position="139"/>
        <end position="148"/>
    </location>
</feature>
<dbReference type="Gene3D" id="4.10.280.10">
    <property type="entry name" value="Helix-loop-helix DNA-binding domain"/>
    <property type="match status" value="1"/>
</dbReference>
<keyword evidence="3" id="KW-0804">Transcription</keyword>
<dbReference type="InterPro" id="IPR011598">
    <property type="entry name" value="bHLH_dom"/>
</dbReference>
<dbReference type="AlphaFoldDB" id="A0A8J5G6F7"/>
<feature type="region of interest" description="Disordered" evidence="4">
    <location>
        <begin position="368"/>
        <end position="390"/>
    </location>
</feature>
<dbReference type="EMBL" id="JACMSC010000011">
    <property type="protein sequence ID" value="KAG6500736.1"/>
    <property type="molecule type" value="Genomic_DNA"/>
</dbReference>
<evidence type="ECO:0000313" key="7">
    <source>
        <dbReference type="EMBL" id="KAG6500736.1"/>
    </source>
</evidence>
<evidence type="ECO:0000256" key="2">
    <source>
        <dbReference type="ARBA" id="ARBA00023015"/>
    </source>
</evidence>
<proteinExistence type="inferred from homology"/>
<dbReference type="GO" id="GO:0046983">
    <property type="term" value="F:protein dimerization activity"/>
    <property type="evidence" value="ECO:0007669"/>
    <property type="project" value="InterPro"/>
</dbReference>
<protein>
    <recommendedName>
        <fullName evidence="6">BHLH domain-containing protein</fullName>
    </recommendedName>
</protein>
<feature type="chain" id="PRO_5035238072" description="BHLH domain-containing protein" evidence="5">
    <location>
        <begin position="19"/>
        <end position="421"/>
    </location>
</feature>
<evidence type="ECO:0000256" key="1">
    <source>
        <dbReference type="ARBA" id="ARBA00005510"/>
    </source>
</evidence>
<keyword evidence="2" id="KW-0805">Transcription regulation</keyword>
<dbReference type="Pfam" id="PF00010">
    <property type="entry name" value="HLH"/>
    <property type="match status" value="1"/>
</dbReference>
<keyword evidence="5" id="KW-0732">Signal</keyword>
<evidence type="ECO:0000256" key="5">
    <source>
        <dbReference type="SAM" id="SignalP"/>
    </source>
</evidence>
<dbReference type="Proteomes" id="UP000734854">
    <property type="component" value="Unassembled WGS sequence"/>
</dbReference>
<dbReference type="GO" id="GO:0006351">
    <property type="term" value="P:DNA-templated transcription"/>
    <property type="evidence" value="ECO:0007669"/>
    <property type="project" value="InterPro"/>
</dbReference>
<comment type="similarity">
    <text evidence="1">Belongs to the bHLH protein family.</text>
</comment>
<feature type="compositionally biased region" description="Basic and acidic residues" evidence="4">
    <location>
        <begin position="98"/>
        <end position="110"/>
    </location>
</feature>
<dbReference type="PANTHER" id="PTHR46412:SF6">
    <property type="entry name" value="TRANSCRIPTION FACTOR BIM2"/>
    <property type="match status" value="1"/>
</dbReference>
<dbReference type="InterPro" id="IPR044295">
    <property type="entry name" value="BIM1/2/3"/>
</dbReference>
<evidence type="ECO:0000313" key="8">
    <source>
        <dbReference type="Proteomes" id="UP000734854"/>
    </source>
</evidence>
<dbReference type="InterPro" id="IPR036638">
    <property type="entry name" value="HLH_DNA-bd_sf"/>
</dbReference>
<comment type="caution">
    <text evidence="7">The sequence shown here is derived from an EMBL/GenBank/DDBJ whole genome shotgun (WGS) entry which is preliminary data.</text>
</comment>